<dbReference type="AlphaFoldDB" id="A0A1C0APT5"/>
<keyword evidence="2" id="KW-1185">Reference proteome</keyword>
<proteinExistence type="predicted"/>
<gene>
    <name evidence="1" type="ORF">BCR15_00505</name>
</gene>
<evidence type="ECO:0000313" key="1">
    <source>
        <dbReference type="EMBL" id="OCL36389.1"/>
    </source>
</evidence>
<comment type="caution">
    <text evidence="1">The sequence shown here is derived from an EMBL/GenBank/DDBJ whole genome shotgun (WGS) entry which is preliminary data.</text>
</comment>
<name>A0A1C0APT5_9ACTN</name>
<protein>
    <submittedName>
        <fullName evidence="1">Uncharacterized protein</fullName>
    </submittedName>
</protein>
<accession>A0A1C0APT5</accession>
<dbReference type="EMBL" id="MBQD01000011">
    <property type="protein sequence ID" value="OCL36389.1"/>
    <property type="molecule type" value="Genomic_DNA"/>
</dbReference>
<sequence length="133" mass="14045">MTSQDQARIAARYPQRSTTDYLLGGLAALAVLGAVVLVIVTGVLRSNPPVAGMVRSFEVVSPTKVTAEIVVQRRDPGTPVECTLYAQAPSFEKVAEQAVRVAPGADTLTSVDVTLTTIKEATSVSLDRCRVTS</sequence>
<reference evidence="2" key="1">
    <citation type="submission" date="2016-07" db="EMBL/GenBank/DDBJ databases">
        <authorList>
            <person name="Florea S."/>
            <person name="Webb J.S."/>
            <person name="Jaromczyk J."/>
            <person name="Schardl C.L."/>
        </authorList>
    </citation>
    <scope>NUCLEOTIDE SEQUENCE [LARGE SCALE GENOMIC DNA]</scope>
    <source>
        <strain evidence="2">IPBSL-7</strain>
    </source>
</reference>
<organism evidence="1 2">
    <name type="scientific">Tessaracoccus lapidicaptus</name>
    <dbReference type="NCBI Taxonomy" id="1427523"/>
    <lineage>
        <taxon>Bacteria</taxon>
        <taxon>Bacillati</taxon>
        <taxon>Actinomycetota</taxon>
        <taxon>Actinomycetes</taxon>
        <taxon>Propionibacteriales</taxon>
        <taxon>Propionibacteriaceae</taxon>
        <taxon>Tessaracoccus</taxon>
    </lineage>
</organism>
<dbReference type="InterPro" id="IPR025443">
    <property type="entry name" value="DUF4307"/>
</dbReference>
<evidence type="ECO:0000313" key="2">
    <source>
        <dbReference type="Proteomes" id="UP000093501"/>
    </source>
</evidence>
<dbReference type="RefSeq" id="WP_068750584.1">
    <property type="nucleotide sequence ID" value="NZ_LR214441.1"/>
</dbReference>
<dbReference type="Pfam" id="PF14155">
    <property type="entry name" value="DUF4307"/>
    <property type="match status" value="1"/>
</dbReference>
<dbReference type="Proteomes" id="UP000093501">
    <property type="component" value="Unassembled WGS sequence"/>
</dbReference>